<evidence type="ECO:0000313" key="2">
    <source>
        <dbReference type="Proteomes" id="UP000231878"/>
    </source>
</evidence>
<gene>
    <name evidence="1" type="ORF">CWD88_09705</name>
</gene>
<dbReference type="EMBL" id="PHRB01000007">
    <property type="protein sequence ID" value="PJO66495.1"/>
    <property type="molecule type" value="Genomic_DNA"/>
</dbReference>
<organism evidence="1 2">
    <name type="scientific">Burkholderia pseudomallei</name>
    <name type="common">Pseudomonas pseudomallei</name>
    <dbReference type="NCBI Taxonomy" id="28450"/>
    <lineage>
        <taxon>Bacteria</taxon>
        <taxon>Pseudomonadati</taxon>
        <taxon>Pseudomonadota</taxon>
        <taxon>Betaproteobacteria</taxon>
        <taxon>Burkholderiales</taxon>
        <taxon>Burkholderiaceae</taxon>
        <taxon>Burkholderia</taxon>
        <taxon>pseudomallei group</taxon>
    </lineage>
</organism>
<accession>A0AAX0UCI9</accession>
<reference evidence="1 2" key="1">
    <citation type="submission" date="2017-11" db="EMBL/GenBank/DDBJ databases">
        <title>Molecular characterization of Burkholderia pseudomallei and closely related isolates from Vietnam.</title>
        <authorList>
            <person name="Ustinov D.V."/>
            <person name="Antonov A.S."/>
            <person name="Avdusheva E.F."/>
            <person name="Shpak I.M."/>
            <person name="Zakharova I.B."/>
            <person name="Thi L.A."/>
            <person name="Teteryatnikova N."/>
            <person name="Lopasteyskaya Y.A."/>
            <person name="Kuzyutina J.A."/>
            <person name="Ngo T.N."/>
            <person name="Victorov D.V."/>
        </authorList>
    </citation>
    <scope>NUCLEOTIDE SEQUENCE [LARGE SCALE GENOMIC DNA]</scope>
    <source>
        <strain evidence="1 2">V1512</strain>
    </source>
</reference>
<comment type="caution">
    <text evidence="1">The sequence shown here is derived from an EMBL/GenBank/DDBJ whole genome shotgun (WGS) entry which is preliminary data.</text>
</comment>
<dbReference type="Proteomes" id="UP000231878">
    <property type="component" value="Unassembled WGS sequence"/>
</dbReference>
<sequence>MNNIIVHVPVGAQQHVVTAAGRPYSASPGNPISVPAEDAMILGGWGWILGARGNPMATEGSSANRPTAPVVNDRHLDYDCGRQIFWDGATWRDPITGAAV</sequence>
<evidence type="ECO:0000313" key="1">
    <source>
        <dbReference type="EMBL" id="PJO66495.1"/>
    </source>
</evidence>
<evidence type="ECO:0008006" key="3">
    <source>
        <dbReference type="Google" id="ProtNLM"/>
    </source>
</evidence>
<name>A0AAX0UCI9_BURPE</name>
<proteinExistence type="predicted"/>
<dbReference type="RefSeq" id="WP_004552544.1">
    <property type="nucleotide sequence ID" value="NZ_AP028079.1"/>
</dbReference>
<protein>
    <recommendedName>
        <fullName evidence="3">DUF2510 domain-containing protein</fullName>
    </recommendedName>
</protein>
<dbReference type="AlphaFoldDB" id="A0AAX0UCI9"/>